<keyword evidence="1" id="KW-1133">Transmembrane helix</keyword>
<evidence type="ECO:0008006" key="4">
    <source>
        <dbReference type="Google" id="ProtNLM"/>
    </source>
</evidence>
<protein>
    <recommendedName>
        <fullName evidence="4">Spirocyclase, AveC family</fullName>
    </recommendedName>
</protein>
<evidence type="ECO:0000313" key="3">
    <source>
        <dbReference type="Proteomes" id="UP001500879"/>
    </source>
</evidence>
<dbReference type="RefSeq" id="WP_344029316.1">
    <property type="nucleotide sequence ID" value="NZ_BAAABX010000056.1"/>
</dbReference>
<dbReference type="EMBL" id="BAAABX010000056">
    <property type="protein sequence ID" value="GAA0424947.1"/>
    <property type="molecule type" value="Genomic_DNA"/>
</dbReference>
<name>A0ABN0YZQ7_9ACTN</name>
<comment type="caution">
    <text evidence="2">The sequence shown here is derived from an EMBL/GenBank/DDBJ whole genome shotgun (WGS) entry which is preliminary data.</text>
</comment>
<feature type="transmembrane region" description="Helical" evidence="1">
    <location>
        <begin position="61"/>
        <end position="79"/>
    </location>
</feature>
<feature type="transmembrane region" description="Helical" evidence="1">
    <location>
        <begin position="183"/>
        <end position="204"/>
    </location>
</feature>
<feature type="transmembrane region" description="Helical" evidence="1">
    <location>
        <begin position="20"/>
        <end position="41"/>
    </location>
</feature>
<evidence type="ECO:0000313" key="2">
    <source>
        <dbReference type="EMBL" id="GAA0424947.1"/>
    </source>
</evidence>
<keyword evidence="1" id="KW-0812">Transmembrane</keyword>
<gene>
    <name evidence="2" type="ORF">GCM10010357_53120</name>
</gene>
<sequence>MTSATRPARGITRWISPVVLWALLGAVCLAFGTAMLIRWLPHAEIRVIPHNDYGIGTGRKVALWGVQIAIAVVVAGLVVRQVRQCRRERTITFDTALLLGYILAEWATPWASSYGTGVLTSHYLIHTNSWDLPGWDSSAHPHHTAPVFVTWIGVAGAMLWILTTAAVMKAVTRHRPNLSNTRYLVVSAVVLLLIDLLFEAAWILTGSYSFGDTIPAITLFPGHWYQLPLPGVALTALVWIFIPYAARYYHEREGRETFVLRGIGRLPGRARPWAMTLAVIGLVTLSLLLWAALYNGINALGGAVPATDMPQHFLG</sequence>
<reference evidence="2 3" key="1">
    <citation type="journal article" date="2019" name="Int. J. Syst. Evol. Microbiol.">
        <title>The Global Catalogue of Microorganisms (GCM) 10K type strain sequencing project: providing services to taxonomists for standard genome sequencing and annotation.</title>
        <authorList>
            <consortium name="The Broad Institute Genomics Platform"/>
            <consortium name="The Broad Institute Genome Sequencing Center for Infectious Disease"/>
            <person name="Wu L."/>
            <person name="Ma J."/>
        </authorList>
    </citation>
    <scope>NUCLEOTIDE SEQUENCE [LARGE SCALE GENOMIC DNA]</scope>
    <source>
        <strain evidence="2 3">JCM 4788</strain>
    </source>
</reference>
<dbReference type="Proteomes" id="UP001500879">
    <property type="component" value="Unassembled WGS sequence"/>
</dbReference>
<accession>A0ABN0YZQ7</accession>
<feature type="transmembrane region" description="Helical" evidence="1">
    <location>
        <begin position="224"/>
        <end position="246"/>
    </location>
</feature>
<dbReference type="Pfam" id="PF17198">
    <property type="entry name" value="AveC_like"/>
    <property type="match status" value="1"/>
</dbReference>
<dbReference type="InterPro" id="IPR033459">
    <property type="entry name" value="AveC-like"/>
</dbReference>
<keyword evidence="1" id="KW-0472">Membrane</keyword>
<feature type="transmembrane region" description="Helical" evidence="1">
    <location>
        <begin position="273"/>
        <end position="293"/>
    </location>
</feature>
<keyword evidence="3" id="KW-1185">Reference proteome</keyword>
<feature type="transmembrane region" description="Helical" evidence="1">
    <location>
        <begin position="148"/>
        <end position="171"/>
    </location>
</feature>
<organism evidence="2 3">
    <name type="scientific">Streptomyces luteireticuli</name>
    <dbReference type="NCBI Taxonomy" id="173858"/>
    <lineage>
        <taxon>Bacteria</taxon>
        <taxon>Bacillati</taxon>
        <taxon>Actinomycetota</taxon>
        <taxon>Actinomycetes</taxon>
        <taxon>Kitasatosporales</taxon>
        <taxon>Streptomycetaceae</taxon>
        <taxon>Streptomyces</taxon>
    </lineage>
</organism>
<proteinExistence type="predicted"/>
<evidence type="ECO:0000256" key="1">
    <source>
        <dbReference type="SAM" id="Phobius"/>
    </source>
</evidence>
<feature type="transmembrane region" description="Helical" evidence="1">
    <location>
        <begin position="91"/>
        <end position="111"/>
    </location>
</feature>